<evidence type="ECO:0000313" key="2">
    <source>
        <dbReference type="Proteomes" id="UP001059672"/>
    </source>
</evidence>
<dbReference type="Proteomes" id="UP001059672">
    <property type="component" value="Chromosome"/>
</dbReference>
<dbReference type="EMBL" id="CP073346">
    <property type="protein sequence ID" value="UTW06199.1"/>
    <property type="molecule type" value="Genomic_DNA"/>
</dbReference>
<gene>
    <name evidence="1" type="ORF">KDW96_13500</name>
</gene>
<reference evidence="1" key="1">
    <citation type="submission" date="2021-04" db="EMBL/GenBank/DDBJ databases">
        <title>Oceanospirillales bacteria with DddD are important DMSP degraders in coastal seawater.</title>
        <authorList>
            <person name="Liu J."/>
        </authorList>
    </citation>
    <scope>NUCLEOTIDE SEQUENCE</scope>
    <source>
        <strain evidence="1">D13-4</strain>
    </source>
</reference>
<sequence length="203" mass="22197">MKLPPLGPWHWLVFVAVASLFFAWGAWLVRAAQPAAPLPWLAEWQTEVLAPLADERLRLAELGAQVGGELWLQPRPDGARLLYRGDWRTDGETWRLEAEIALTEAERESLMAAAGLGGDDAEQPLAAALLAQLGHHGIISLTLEPVADVPVERVGASLGQPRLRLQLAEGEAWVYPDLGLTAHAAGEQLRLLQVVPRRALRAR</sequence>
<dbReference type="RefSeq" id="WP_255836778.1">
    <property type="nucleotide sequence ID" value="NZ_CP073346.1"/>
</dbReference>
<keyword evidence="2" id="KW-1185">Reference proteome</keyword>
<name>A0ABY5H3Z7_9PSED</name>
<proteinExistence type="predicted"/>
<protein>
    <submittedName>
        <fullName evidence="1">Uncharacterized protein</fullName>
    </submittedName>
</protein>
<evidence type="ECO:0000313" key="1">
    <source>
        <dbReference type="EMBL" id="UTW06199.1"/>
    </source>
</evidence>
<organism evidence="1 2">
    <name type="scientific">Pseudomonas benzenivorans</name>
    <dbReference type="NCBI Taxonomy" id="556533"/>
    <lineage>
        <taxon>Bacteria</taxon>
        <taxon>Pseudomonadati</taxon>
        <taxon>Pseudomonadota</taxon>
        <taxon>Gammaproteobacteria</taxon>
        <taxon>Pseudomonadales</taxon>
        <taxon>Pseudomonadaceae</taxon>
        <taxon>Pseudomonas</taxon>
    </lineage>
</organism>
<accession>A0ABY5H3Z7</accession>